<dbReference type="InterPro" id="IPR017853">
    <property type="entry name" value="GH"/>
</dbReference>
<feature type="non-terminal residue" evidence="2">
    <location>
        <position position="311"/>
    </location>
</feature>
<accession>A0ABD0JBT7</accession>
<dbReference type="EMBL" id="JACVVK020000515">
    <property type="protein sequence ID" value="KAK7469508.1"/>
    <property type="molecule type" value="Genomic_DNA"/>
</dbReference>
<dbReference type="InterPro" id="IPR001223">
    <property type="entry name" value="Glyco_hydro18_cat"/>
</dbReference>
<evidence type="ECO:0000313" key="2">
    <source>
        <dbReference type="EMBL" id="KAK7469508.1"/>
    </source>
</evidence>
<feature type="non-terminal residue" evidence="2">
    <location>
        <position position="1"/>
    </location>
</feature>
<dbReference type="Gene3D" id="3.10.50.10">
    <property type="match status" value="1"/>
</dbReference>
<dbReference type="Proteomes" id="UP001519460">
    <property type="component" value="Unassembled WGS sequence"/>
</dbReference>
<evidence type="ECO:0000313" key="3">
    <source>
        <dbReference type="Proteomes" id="UP001519460"/>
    </source>
</evidence>
<dbReference type="Gene3D" id="3.20.20.80">
    <property type="entry name" value="Glycosidases"/>
    <property type="match status" value="1"/>
</dbReference>
<reference evidence="2 3" key="1">
    <citation type="journal article" date="2023" name="Sci. Data">
        <title>Genome assembly of the Korean intertidal mud-creeper Batillaria attramentaria.</title>
        <authorList>
            <person name="Patra A.K."/>
            <person name="Ho P.T."/>
            <person name="Jun S."/>
            <person name="Lee S.J."/>
            <person name="Kim Y."/>
            <person name="Won Y.J."/>
        </authorList>
    </citation>
    <scope>NUCLEOTIDE SEQUENCE [LARGE SCALE GENOMIC DNA]</scope>
    <source>
        <strain evidence="2">Wonlab-2016</strain>
    </source>
</reference>
<dbReference type="InterPro" id="IPR050314">
    <property type="entry name" value="Glycosyl_Hydrlase_18"/>
</dbReference>
<dbReference type="PROSITE" id="PS51910">
    <property type="entry name" value="GH18_2"/>
    <property type="match status" value="1"/>
</dbReference>
<dbReference type="AlphaFoldDB" id="A0ABD0JBT7"/>
<gene>
    <name evidence="2" type="ORF">BaRGS_00036487</name>
</gene>
<dbReference type="PANTHER" id="PTHR11177:SF317">
    <property type="entry name" value="CHITINASE 12-RELATED"/>
    <property type="match status" value="1"/>
</dbReference>
<dbReference type="Pfam" id="PF00704">
    <property type="entry name" value="Glyco_hydro_18"/>
    <property type="match status" value="1"/>
</dbReference>
<evidence type="ECO:0000259" key="1">
    <source>
        <dbReference type="PROSITE" id="PS51910"/>
    </source>
</evidence>
<dbReference type="SUPFAM" id="SSF54556">
    <property type="entry name" value="Chitinase insertion domain"/>
    <property type="match status" value="1"/>
</dbReference>
<proteinExistence type="predicted"/>
<sequence length="311" mass="34618">NKAILFSVLYVTEQSDPVLRVNKAILFSVLYVTEQSDPVVRVNKAIQAWLTAGIPKDKLVVGLATYGRGVRLNSAQFHNIGDFYSRQLASAGPYTGIDGVMAYYEICQKLSGGWSRVYVSESEVPLAYSNYTLDWMCYDDPQSFRAKAMYIVEQDLAGAMIWSLDFDDFTSQACNNGKYPLISQVKDVFRLAGKPPVSPTRTPTLPTLNQRGMNTTDLGVSGTNLPVWPHETQQAVVQLHYAATTGRRSTTVASEGNVRATSSYKYIANNEHVTYINYNGYNTINVDYNTTNIDYHGYVTASNRDDDTNDV</sequence>
<comment type="caution">
    <text evidence="2">The sequence shown here is derived from an EMBL/GenBank/DDBJ whole genome shotgun (WGS) entry which is preliminary data.</text>
</comment>
<dbReference type="InterPro" id="IPR029070">
    <property type="entry name" value="Chitinase_insertion_sf"/>
</dbReference>
<protein>
    <recommendedName>
        <fullName evidence="1">GH18 domain-containing protein</fullName>
    </recommendedName>
</protein>
<feature type="domain" description="GH18" evidence="1">
    <location>
        <begin position="1"/>
        <end position="192"/>
    </location>
</feature>
<dbReference type="PANTHER" id="PTHR11177">
    <property type="entry name" value="CHITINASE"/>
    <property type="match status" value="1"/>
</dbReference>
<organism evidence="2 3">
    <name type="scientific">Batillaria attramentaria</name>
    <dbReference type="NCBI Taxonomy" id="370345"/>
    <lineage>
        <taxon>Eukaryota</taxon>
        <taxon>Metazoa</taxon>
        <taxon>Spiralia</taxon>
        <taxon>Lophotrochozoa</taxon>
        <taxon>Mollusca</taxon>
        <taxon>Gastropoda</taxon>
        <taxon>Caenogastropoda</taxon>
        <taxon>Sorbeoconcha</taxon>
        <taxon>Cerithioidea</taxon>
        <taxon>Batillariidae</taxon>
        <taxon>Batillaria</taxon>
    </lineage>
</organism>
<dbReference type="SUPFAM" id="SSF51445">
    <property type="entry name" value="(Trans)glycosidases"/>
    <property type="match status" value="1"/>
</dbReference>
<name>A0ABD0JBT7_9CAEN</name>
<keyword evidence="3" id="KW-1185">Reference proteome</keyword>